<feature type="chain" id="PRO_5037461615" description="Fibronectin type-III domain-containing protein" evidence="1">
    <location>
        <begin position="29"/>
        <end position="782"/>
    </location>
</feature>
<feature type="signal peptide" evidence="1">
    <location>
        <begin position="1"/>
        <end position="28"/>
    </location>
</feature>
<sequence>MTGYVWLNRLVLSFVLVFVLVSPLPAAASPQITINPPDTSEPLEAGMLHLTGSYAGVYDVQIVVNGDSLTDAHMEGITAGTWYADIDLSMYDGQVELVARGQDAVTRYNAWSSFIQIEVNHPAANVPEVRVISPAEQEVLQGQVTVQVGASGKNGISHVQVRINGGKWQDADPTASGYLLRWNMGPFSGQIISLEAKAEDVNGNVGYSQTVYVKAGISTDVGNHGSDATGTYDGIRDGNGQIEDDNRGVMEEDAVSTMKHEVRPQDRAMWIWENDSYPLILNPGSRTVLDAMSSDTDTFGQDPIRTWYLAVGKYNGIRMLEDIRAEVRDFIRWAHDRGYQVQALIAGGTIPPYFGAYERYRKQAVAEFEQILNYNLSSKERERFDGVNMDTEPYSLPDFKNAKPSVQIQYLDMLKNLMERKQASGLSLQVGAAIPRWFDTSADATDILWNGSIKPLSEHVQDTLDYISIMDYRDQADGSVGIIDQAKGEMEYANKIGKPYSVILGVETKDIADGGDPESITFHEEGRLYMEAELDKVYAAFDGNPAFGGIAIHHYESIRNLPPVWGPEAVFWQGPPDNEPPTAVTADPQANVFDYQRIDITYGPAADNRAVEEYRIYRGTEPDFAPDETHLAGISKGLSFRDMGLLPDTSYVYKVAAVDTSGNEGPPSNPVKAHTEPTSLKPMIVSKMNLGFDGSKATVTLHVADLKTGAGIAASVSGRFTFMAGKYVNGTAAAAGSFTASSEAVSAPSGEIGFAARRITADGYYWAQAYDATDSSSIRWGD</sequence>
<proteinExistence type="predicted"/>
<comment type="caution">
    <text evidence="3">The sequence shown here is derived from an EMBL/GenBank/DDBJ whole genome shotgun (WGS) entry which is preliminary data.</text>
</comment>
<keyword evidence="1" id="KW-0732">Signal</keyword>
<evidence type="ECO:0000313" key="3">
    <source>
        <dbReference type="EMBL" id="GIO45421.1"/>
    </source>
</evidence>
<dbReference type="InterPro" id="IPR017853">
    <property type="entry name" value="GH"/>
</dbReference>
<dbReference type="Pfam" id="PF17957">
    <property type="entry name" value="Big_7"/>
    <property type="match status" value="1"/>
</dbReference>
<reference evidence="3 4" key="1">
    <citation type="submission" date="2021-03" db="EMBL/GenBank/DDBJ databases">
        <title>Antimicrobial resistance genes in bacteria isolated from Japanese honey, and their potential for conferring macrolide and lincosamide resistance in the American foulbrood pathogen Paenibacillus larvae.</title>
        <authorList>
            <person name="Okamoto M."/>
            <person name="Kumagai M."/>
            <person name="Kanamori H."/>
            <person name="Takamatsu D."/>
        </authorList>
    </citation>
    <scope>NUCLEOTIDE SEQUENCE [LARGE SCALE GENOMIC DNA]</scope>
    <source>
        <strain evidence="3 4">J34TS1</strain>
    </source>
</reference>
<dbReference type="CDD" id="cd00063">
    <property type="entry name" value="FN3"/>
    <property type="match status" value="1"/>
</dbReference>
<dbReference type="InterPro" id="IPR013783">
    <property type="entry name" value="Ig-like_fold"/>
</dbReference>
<dbReference type="EMBL" id="BORT01000001">
    <property type="protein sequence ID" value="GIO45421.1"/>
    <property type="molecule type" value="Genomic_DNA"/>
</dbReference>
<dbReference type="SUPFAM" id="SSF51445">
    <property type="entry name" value="(Trans)glycosidases"/>
    <property type="match status" value="1"/>
</dbReference>
<protein>
    <recommendedName>
        <fullName evidence="2">Fibronectin type-III domain-containing protein</fullName>
    </recommendedName>
</protein>
<dbReference type="InterPro" id="IPR003961">
    <property type="entry name" value="FN3_dom"/>
</dbReference>
<dbReference type="PROSITE" id="PS50853">
    <property type="entry name" value="FN3"/>
    <property type="match status" value="1"/>
</dbReference>
<evidence type="ECO:0000259" key="2">
    <source>
        <dbReference type="PROSITE" id="PS50853"/>
    </source>
</evidence>
<name>A0A919Y788_9BACL</name>
<organism evidence="3 4">
    <name type="scientific">Paenibacillus azoreducens</name>
    <dbReference type="NCBI Taxonomy" id="116718"/>
    <lineage>
        <taxon>Bacteria</taxon>
        <taxon>Bacillati</taxon>
        <taxon>Bacillota</taxon>
        <taxon>Bacilli</taxon>
        <taxon>Bacillales</taxon>
        <taxon>Paenibacillaceae</taxon>
        <taxon>Paenibacillus</taxon>
    </lineage>
</organism>
<keyword evidence="4" id="KW-1185">Reference proteome</keyword>
<dbReference type="Gene3D" id="3.20.20.80">
    <property type="entry name" value="Glycosidases"/>
    <property type="match status" value="1"/>
</dbReference>
<dbReference type="AlphaFoldDB" id="A0A919Y788"/>
<evidence type="ECO:0000256" key="1">
    <source>
        <dbReference type="SAM" id="SignalP"/>
    </source>
</evidence>
<accession>A0A919Y788</accession>
<evidence type="ECO:0000313" key="4">
    <source>
        <dbReference type="Proteomes" id="UP000682811"/>
    </source>
</evidence>
<dbReference type="InterPro" id="IPR036116">
    <property type="entry name" value="FN3_sf"/>
</dbReference>
<dbReference type="Proteomes" id="UP000682811">
    <property type="component" value="Unassembled WGS sequence"/>
</dbReference>
<gene>
    <name evidence="3" type="ORF">J34TS1_01860</name>
</gene>
<dbReference type="SUPFAM" id="SSF49265">
    <property type="entry name" value="Fibronectin type III"/>
    <property type="match status" value="1"/>
</dbReference>
<feature type="domain" description="Fibronectin type-III" evidence="2">
    <location>
        <begin position="580"/>
        <end position="678"/>
    </location>
</feature>
<dbReference type="Gene3D" id="2.60.40.10">
    <property type="entry name" value="Immunoglobulins"/>
    <property type="match status" value="2"/>
</dbReference>